<reference evidence="1 2" key="2">
    <citation type="submission" date="2013-11" db="EMBL/GenBank/DDBJ databases">
        <title>The Genome Sequence of Phytophthora parasitica INRA-310.</title>
        <authorList>
            <consortium name="The Broad Institute Genomics Platform"/>
            <person name="Russ C."/>
            <person name="Tyler B."/>
            <person name="Panabieres F."/>
            <person name="Shan W."/>
            <person name="Tripathy S."/>
            <person name="Grunwald N."/>
            <person name="Machado M."/>
            <person name="Johnson C.S."/>
            <person name="Arredondo F."/>
            <person name="Hong C."/>
            <person name="Coffey M."/>
            <person name="Young S.K."/>
            <person name="Zeng Q."/>
            <person name="Gargeya S."/>
            <person name="Fitzgerald M."/>
            <person name="Abouelleil A."/>
            <person name="Alvarado L."/>
            <person name="Chapman S.B."/>
            <person name="Gainer-Dewar J."/>
            <person name="Goldberg J."/>
            <person name="Griggs A."/>
            <person name="Gujja S."/>
            <person name="Hansen M."/>
            <person name="Howarth C."/>
            <person name="Imamovic A."/>
            <person name="Ireland A."/>
            <person name="Larimer J."/>
            <person name="McCowan C."/>
            <person name="Murphy C."/>
            <person name="Pearson M."/>
            <person name="Poon T.W."/>
            <person name="Priest M."/>
            <person name="Roberts A."/>
            <person name="Saif S."/>
            <person name="Shea T."/>
            <person name="Sykes S."/>
            <person name="Wortman J."/>
            <person name="Nusbaum C."/>
            <person name="Birren B."/>
        </authorList>
    </citation>
    <scope>NUCLEOTIDE SEQUENCE [LARGE SCALE GENOMIC DNA]</scope>
    <source>
        <strain evidence="1 2">INRA-310</strain>
    </source>
</reference>
<evidence type="ECO:0000313" key="2">
    <source>
        <dbReference type="Proteomes" id="UP000018817"/>
    </source>
</evidence>
<organism evidence="1 2">
    <name type="scientific">Phytophthora nicotianae (strain INRA-310)</name>
    <name type="common">Phytophthora parasitica</name>
    <dbReference type="NCBI Taxonomy" id="761204"/>
    <lineage>
        <taxon>Eukaryota</taxon>
        <taxon>Sar</taxon>
        <taxon>Stramenopiles</taxon>
        <taxon>Oomycota</taxon>
        <taxon>Peronosporomycetes</taxon>
        <taxon>Peronosporales</taxon>
        <taxon>Peronosporaceae</taxon>
        <taxon>Phytophthora</taxon>
    </lineage>
</organism>
<evidence type="ECO:0000313" key="1">
    <source>
        <dbReference type="EMBL" id="ETN00153.1"/>
    </source>
</evidence>
<dbReference type="GeneID" id="20187067"/>
<gene>
    <name evidence="1" type="ORF">PPTG_18157</name>
</gene>
<dbReference type="EMBL" id="KI669641">
    <property type="protein sequence ID" value="ETN00153.1"/>
    <property type="molecule type" value="Genomic_DNA"/>
</dbReference>
<reference evidence="2" key="1">
    <citation type="submission" date="2011-12" db="EMBL/GenBank/DDBJ databases">
        <authorList>
            <consortium name="The Broad Institute Genome Sequencing Platform"/>
            <person name="Russ C."/>
            <person name="Tyler B."/>
            <person name="Panabieres F."/>
            <person name="Shan W."/>
            <person name="Tripathy S."/>
            <person name="Grunwald N."/>
            <person name="Machado M."/>
            <person name="Young S.K."/>
            <person name="Zeng Q."/>
            <person name="Gargeya S."/>
            <person name="Fitzgerald M."/>
            <person name="Haas B."/>
            <person name="Abouelleil A."/>
            <person name="Alvarado L."/>
            <person name="Arachchi H.M."/>
            <person name="Berlin A."/>
            <person name="Chapman S.B."/>
            <person name="Gearin G."/>
            <person name="Goldberg J."/>
            <person name="Griggs A."/>
            <person name="Gujja S."/>
            <person name="Hansen M."/>
            <person name="Heiman D."/>
            <person name="Howarth C."/>
            <person name="Larimer J."/>
            <person name="Lui A."/>
            <person name="MacDonald P.J.P."/>
            <person name="McCowen C."/>
            <person name="Montmayeur A."/>
            <person name="Murphy C."/>
            <person name="Neiman D."/>
            <person name="Pearson M."/>
            <person name="Priest M."/>
            <person name="Roberts A."/>
            <person name="Saif S."/>
            <person name="Shea T."/>
            <person name="Sisk P."/>
            <person name="Stolte C."/>
            <person name="Sykes S."/>
            <person name="Wortman J."/>
            <person name="Nusbaum C."/>
            <person name="Birren B."/>
        </authorList>
    </citation>
    <scope>NUCLEOTIDE SEQUENCE [LARGE SCALE GENOMIC DNA]</scope>
    <source>
        <strain evidence="2">INRA-310</strain>
    </source>
</reference>
<dbReference type="Proteomes" id="UP000018817">
    <property type="component" value="Unassembled WGS sequence"/>
</dbReference>
<name>W2PGJ2_PHYN3</name>
<protein>
    <submittedName>
        <fullName evidence="1">Uncharacterized protein</fullName>
    </submittedName>
</protein>
<accession>W2PGJ2</accession>
<dbReference type="RefSeq" id="XP_008914517.1">
    <property type="nucleotide sequence ID" value="XM_008916269.1"/>
</dbReference>
<sequence>MRKSPPSTTIRCATQSRIQEQLPLVADFLRSREVSAGLATTLYMATTQDRLPSDAPLEVPTSSTFQQLQYVDKQQRIIDENVAAAVEMHREAYPPLSESADIEDEEH</sequence>
<dbReference type="VEuPathDB" id="FungiDB:PPTG_18157"/>
<dbReference type="AlphaFoldDB" id="W2PGJ2"/>
<proteinExistence type="predicted"/>